<dbReference type="Gene3D" id="3.30.160.60">
    <property type="entry name" value="Classic Zinc Finger"/>
    <property type="match status" value="2"/>
</dbReference>
<accession>A0A9P9IBX5</accession>
<sequence>MAIQPRKHSCKQRPDSLNLTLKVVRAIHQLRRQLKPRVSTLKTTIPILGSKVCLGLETEALRSIEKGLARASPRSSKQLHHSSNRICKRRKNSRPSVPLQATDQHCSADQSPSSEHLQQYVQGPVSSYGNISPALTIATCSDDRLFLLKQREVSFDGCSLNQTILLLVLVYNAIEVLREVRATHDDQFLIEQGHEFGLNIDERFIANYLHILLSLQGKLLETLARKAVESLLENDLDKRQRQLLNWLVSLTEHPDDKHLLSTTWPWSLKPSLAVLWGVCWMFYYEQTTQQRGRKENGTSNNSQRVPQQLFLHNNEQLQAWNAPNPNECIETDANFGRELIEGIEGIAGTQAQQVTTDASAADNPGFAAPPNFAASYNHIYSPHQAPHLNNIHTNLSNYGQPSPQQPQQQQPYSNNNNNMGHERNDSVNTVSIPTPISMAESRSPLISPLGHRRISSASSFTHTRQISEDRSTTDGDEDGTSPRQRNHSYKRAEEPPRNAENKMICKHPECTGSTITFDRKCEWSKHMDKHDRPYKCLVKGCEKLQGFTYSGGLLRHEREVHKMHGGTKKSLFCPFADCKRSSGAGFTRKENLAEHVRRVHRRTSMSSDLGHLIVHRSETIEEVAESRASAEMAYSHGHDARDDSPFTHKRKRLISDAGISEEGEDADLRAEVKRLRGALEEKDTRLQHLESVVMSLQRQSQSQSQSQR</sequence>
<comment type="caution">
    <text evidence="4">The sequence shown here is derived from an EMBL/GenBank/DDBJ whole genome shotgun (WGS) entry which is preliminary data.</text>
</comment>
<evidence type="ECO:0000313" key="4">
    <source>
        <dbReference type="EMBL" id="KAH7113885.1"/>
    </source>
</evidence>
<keyword evidence="5" id="KW-1185">Reference proteome</keyword>
<dbReference type="Pfam" id="PF26176">
    <property type="entry name" value="zf_C2H2_17_2"/>
    <property type="match status" value="1"/>
</dbReference>
<feature type="region of interest" description="Disordered" evidence="2">
    <location>
        <begin position="630"/>
        <end position="649"/>
    </location>
</feature>
<keyword evidence="1" id="KW-0175">Coiled coil</keyword>
<feature type="domain" description="C2H2-type" evidence="3">
    <location>
        <begin position="503"/>
        <end position="530"/>
    </location>
</feature>
<feature type="compositionally biased region" description="Polar residues" evidence="2">
    <location>
        <begin position="455"/>
        <end position="464"/>
    </location>
</feature>
<dbReference type="OrthoDB" id="5305647at2759"/>
<dbReference type="SMART" id="SM00355">
    <property type="entry name" value="ZnF_C2H2"/>
    <property type="match status" value="3"/>
</dbReference>
<dbReference type="AlphaFoldDB" id="A0A9P9IBX5"/>
<feature type="region of interest" description="Disordered" evidence="2">
    <location>
        <begin position="383"/>
        <end position="499"/>
    </location>
</feature>
<dbReference type="Pfam" id="PF26177">
    <property type="entry name" value="zf_C2H2_17_1st"/>
    <property type="match status" value="1"/>
</dbReference>
<evidence type="ECO:0000256" key="2">
    <source>
        <dbReference type="SAM" id="MobiDB-lite"/>
    </source>
</evidence>
<dbReference type="Proteomes" id="UP000700596">
    <property type="component" value="Unassembled WGS sequence"/>
</dbReference>
<evidence type="ECO:0000313" key="5">
    <source>
        <dbReference type="Proteomes" id="UP000700596"/>
    </source>
</evidence>
<feature type="compositionally biased region" description="Polar residues" evidence="2">
    <location>
        <begin position="99"/>
        <end position="113"/>
    </location>
</feature>
<name>A0A9P9IBX5_9PLEO</name>
<dbReference type="InterPro" id="IPR059009">
    <property type="entry name" value="Znf_C2H2_17_1st"/>
</dbReference>
<feature type="compositionally biased region" description="Low complexity" evidence="2">
    <location>
        <begin position="396"/>
        <end position="418"/>
    </location>
</feature>
<dbReference type="EMBL" id="JAGMWT010000018">
    <property type="protein sequence ID" value="KAH7113885.1"/>
    <property type="molecule type" value="Genomic_DNA"/>
</dbReference>
<feature type="domain" description="C2H2-type" evidence="3">
    <location>
        <begin position="571"/>
        <end position="600"/>
    </location>
</feature>
<feature type="domain" description="C2H2-type" evidence="3">
    <location>
        <begin position="534"/>
        <end position="561"/>
    </location>
</feature>
<reference evidence="4" key="1">
    <citation type="journal article" date="2021" name="Nat. Commun.">
        <title>Genetic determinants of endophytism in the Arabidopsis root mycobiome.</title>
        <authorList>
            <person name="Mesny F."/>
            <person name="Miyauchi S."/>
            <person name="Thiergart T."/>
            <person name="Pickel B."/>
            <person name="Atanasova L."/>
            <person name="Karlsson M."/>
            <person name="Huettel B."/>
            <person name="Barry K.W."/>
            <person name="Haridas S."/>
            <person name="Chen C."/>
            <person name="Bauer D."/>
            <person name="Andreopoulos W."/>
            <person name="Pangilinan J."/>
            <person name="LaButti K."/>
            <person name="Riley R."/>
            <person name="Lipzen A."/>
            <person name="Clum A."/>
            <person name="Drula E."/>
            <person name="Henrissat B."/>
            <person name="Kohler A."/>
            <person name="Grigoriev I.V."/>
            <person name="Martin F.M."/>
            <person name="Hacquard S."/>
        </authorList>
    </citation>
    <scope>NUCLEOTIDE SEQUENCE</scope>
    <source>
        <strain evidence="4">MPI-CAGE-CH-0243</strain>
    </source>
</reference>
<gene>
    <name evidence="4" type="ORF">B0J11DRAFT_445639</name>
</gene>
<protein>
    <recommendedName>
        <fullName evidence="3">C2H2-type domain-containing protein</fullName>
    </recommendedName>
</protein>
<feature type="coiled-coil region" evidence="1">
    <location>
        <begin position="672"/>
        <end position="699"/>
    </location>
</feature>
<evidence type="ECO:0000259" key="3">
    <source>
        <dbReference type="SMART" id="SM00355"/>
    </source>
</evidence>
<feature type="region of interest" description="Disordered" evidence="2">
    <location>
        <begin position="68"/>
        <end position="113"/>
    </location>
</feature>
<feature type="compositionally biased region" description="Basic and acidic residues" evidence="2">
    <location>
        <begin position="490"/>
        <end position="499"/>
    </location>
</feature>
<dbReference type="InterPro" id="IPR059095">
    <property type="entry name" value="Znf_C2H2_17_2nd"/>
</dbReference>
<feature type="compositionally biased region" description="Basic residues" evidence="2">
    <location>
        <begin position="77"/>
        <end position="93"/>
    </location>
</feature>
<dbReference type="InterPro" id="IPR013087">
    <property type="entry name" value="Znf_C2H2_type"/>
</dbReference>
<evidence type="ECO:0000256" key="1">
    <source>
        <dbReference type="SAM" id="Coils"/>
    </source>
</evidence>
<organism evidence="4 5">
    <name type="scientific">Dendryphion nanum</name>
    <dbReference type="NCBI Taxonomy" id="256645"/>
    <lineage>
        <taxon>Eukaryota</taxon>
        <taxon>Fungi</taxon>
        <taxon>Dikarya</taxon>
        <taxon>Ascomycota</taxon>
        <taxon>Pezizomycotina</taxon>
        <taxon>Dothideomycetes</taxon>
        <taxon>Pleosporomycetidae</taxon>
        <taxon>Pleosporales</taxon>
        <taxon>Torulaceae</taxon>
        <taxon>Dendryphion</taxon>
    </lineage>
</organism>
<feature type="compositionally biased region" description="Basic and acidic residues" evidence="2">
    <location>
        <begin position="636"/>
        <end position="646"/>
    </location>
</feature>
<proteinExistence type="predicted"/>